<gene>
    <name evidence="1" type="ORF">RRG08_001736</name>
</gene>
<organism evidence="1 2">
    <name type="scientific">Elysia crispata</name>
    <name type="common">lettuce slug</name>
    <dbReference type="NCBI Taxonomy" id="231223"/>
    <lineage>
        <taxon>Eukaryota</taxon>
        <taxon>Metazoa</taxon>
        <taxon>Spiralia</taxon>
        <taxon>Lophotrochozoa</taxon>
        <taxon>Mollusca</taxon>
        <taxon>Gastropoda</taxon>
        <taxon>Heterobranchia</taxon>
        <taxon>Euthyneura</taxon>
        <taxon>Panpulmonata</taxon>
        <taxon>Sacoglossa</taxon>
        <taxon>Placobranchoidea</taxon>
        <taxon>Plakobranchidae</taxon>
        <taxon>Elysia</taxon>
    </lineage>
</organism>
<proteinExistence type="predicted"/>
<comment type="caution">
    <text evidence="1">The sequence shown here is derived from an EMBL/GenBank/DDBJ whole genome shotgun (WGS) entry which is preliminary data.</text>
</comment>
<name>A0AAE1AKK7_9GAST</name>
<keyword evidence="2" id="KW-1185">Reference proteome</keyword>
<accession>A0AAE1AKK7</accession>
<dbReference type="Proteomes" id="UP001283361">
    <property type="component" value="Unassembled WGS sequence"/>
</dbReference>
<evidence type="ECO:0000313" key="2">
    <source>
        <dbReference type="Proteomes" id="UP001283361"/>
    </source>
</evidence>
<dbReference type="EMBL" id="JAWDGP010001678">
    <property type="protein sequence ID" value="KAK3789348.1"/>
    <property type="molecule type" value="Genomic_DNA"/>
</dbReference>
<evidence type="ECO:0000313" key="1">
    <source>
        <dbReference type="EMBL" id="KAK3789348.1"/>
    </source>
</evidence>
<protein>
    <submittedName>
        <fullName evidence="1">Uncharacterized protein</fullName>
    </submittedName>
</protein>
<reference evidence="1" key="1">
    <citation type="journal article" date="2023" name="G3 (Bethesda)">
        <title>A reference genome for the long-term kleptoplast-retaining sea slug Elysia crispata morphotype clarki.</title>
        <authorList>
            <person name="Eastman K.E."/>
            <person name="Pendleton A.L."/>
            <person name="Shaikh M.A."/>
            <person name="Suttiyut T."/>
            <person name="Ogas R."/>
            <person name="Tomko P."/>
            <person name="Gavelis G."/>
            <person name="Widhalm J.R."/>
            <person name="Wisecaver J.H."/>
        </authorList>
    </citation>
    <scope>NUCLEOTIDE SEQUENCE</scope>
    <source>
        <strain evidence="1">ECLA1</strain>
    </source>
</reference>
<sequence>MMAGKIPIKQIQLGVPRNNCTVSIDLEASEIFVKQNSPRVSKALGLQRSNTTLCEGGEAAKPFKLKSGAALEAPGVVQFYGQTGDRKKEAWPGTSLSLTMIKALYTWML</sequence>
<dbReference type="AlphaFoldDB" id="A0AAE1AKK7"/>